<organism evidence="2 3">
    <name type="scientific">Paraburkholderia tuberum</name>
    <dbReference type="NCBI Taxonomy" id="157910"/>
    <lineage>
        <taxon>Bacteria</taxon>
        <taxon>Pseudomonadati</taxon>
        <taxon>Pseudomonadota</taxon>
        <taxon>Betaproteobacteria</taxon>
        <taxon>Burkholderiales</taxon>
        <taxon>Burkholderiaceae</taxon>
        <taxon>Paraburkholderia</taxon>
    </lineage>
</organism>
<dbReference type="Proteomes" id="UP000199365">
    <property type="component" value="Unassembled WGS sequence"/>
</dbReference>
<dbReference type="RefSeq" id="WP_090812195.1">
    <property type="nucleotide sequence ID" value="NZ_FNKX01000004.1"/>
</dbReference>
<keyword evidence="1" id="KW-0732">Signal</keyword>
<evidence type="ECO:0000313" key="2">
    <source>
        <dbReference type="EMBL" id="SDR61245.1"/>
    </source>
</evidence>
<gene>
    <name evidence="2" type="ORF">SAMN05445850_7636</name>
</gene>
<accession>A0A1H1KHJ1</accession>
<dbReference type="AlphaFoldDB" id="A0A1H1KHJ1"/>
<feature type="signal peptide" evidence="1">
    <location>
        <begin position="1"/>
        <end position="23"/>
    </location>
</feature>
<name>A0A1H1KHJ1_9BURK</name>
<evidence type="ECO:0000313" key="3">
    <source>
        <dbReference type="Proteomes" id="UP000199365"/>
    </source>
</evidence>
<reference evidence="3" key="1">
    <citation type="submission" date="2016-10" db="EMBL/GenBank/DDBJ databases">
        <authorList>
            <person name="Varghese N."/>
            <person name="Submissions S."/>
        </authorList>
    </citation>
    <scope>NUCLEOTIDE SEQUENCE [LARGE SCALE GENOMIC DNA]</scope>
    <source>
        <strain evidence="3">DUS833</strain>
    </source>
</reference>
<protein>
    <submittedName>
        <fullName evidence="2">Uncharacterized protein</fullName>
    </submittedName>
</protein>
<feature type="chain" id="PRO_5011575548" evidence="1">
    <location>
        <begin position="24"/>
        <end position="90"/>
    </location>
</feature>
<sequence>MKFLVVTASAIFVAVLSNTSVWAQDNSATGAPAAAEHPDEIVRMHQQVAAANRVYNKHVAAAQKVFDEKKAAAKKERDAAIAAAHQGVGQ</sequence>
<keyword evidence="3" id="KW-1185">Reference proteome</keyword>
<dbReference type="EMBL" id="FNKX01000004">
    <property type="protein sequence ID" value="SDR61245.1"/>
    <property type="molecule type" value="Genomic_DNA"/>
</dbReference>
<proteinExistence type="predicted"/>
<evidence type="ECO:0000256" key="1">
    <source>
        <dbReference type="SAM" id="SignalP"/>
    </source>
</evidence>